<dbReference type="RefSeq" id="WP_227422105.1">
    <property type="nucleotide sequence ID" value="NZ_CP071868.1"/>
</dbReference>
<accession>A0A8A4Z8T8</accession>
<evidence type="ECO:0000313" key="2">
    <source>
        <dbReference type="EMBL" id="QTE27885.1"/>
    </source>
</evidence>
<reference evidence="2" key="1">
    <citation type="submission" date="2021-03" db="EMBL/GenBank/DDBJ databases">
        <title>Pengzhenrongella sicca gen. nov., sp. nov., a new member of suborder Micrococcineae isolated from High-Arctic tundra soil.</title>
        <authorList>
            <person name="Peng F."/>
        </authorList>
    </citation>
    <scope>NUCLEOTIDE SEQUENCE</scope>
    <source>
        <strain evidence="2">LRZ-2</strain>
    </source>
</reference>
<evidence type="ECO:0000259" key="1">
    <source>
        <dbReference type="SMART" id="SM00731"/>
    </source>
</evidence>
<proteinExistence type="predicted"/>
<dbReference type="SMART" id="SM00731">
    <property type="entry name" value="SprT"/>
    <property type="match status" value="1"/>
</dbReference>
<feature type="domain" description="SprT-like" evidence="1">
    <location>
        <begin position="1"/>
        <end position="139"/>
    </location>
</feature>
<dbReference type="EMBL" id="CP071868">
    <property type="protein sequence ID" value="QTE27885.1"/>
    <property type="molecule type" value="Genomic_DNA"/>
</dbReference>
<dbReference type="Pfam" id="PF10263">
    <property type="entry name" value="SprT-like"/>
    <property type="match status" value="1"/>
</dbReference>
<dbReference type="Proteomes" id="UP000663937">
    <property type="component" value="Chromosome"/>
</dbReference>
<dbReference type="KEGG" id="psic:J4E96_10700"/>
<dbReference type="GO" id="GO:0006950">
    <property type="term" value="P:response to stress"/>
    <property type="evidence" value="ECO:0007669"/>
    <property type="project" value="UniProtKB-ARBA"/>
</dbReference>
<dbReference type="InterPro" id="IPR006640">
    <property type="entry name" value="SprT-like_domain"/>
</dbReference>
<name>A0A8A4Z8T8_9MICO</name>
<sequence length="234" mass="25358">MDIDEARSLAEGLMRTHGLTAWTLVFDRARTRAGVCRYDRREIGLSRVLTELHPEQTVRGTILHEIAHALLAPGHGHDAAWRAKALAIGGDGQRCLAPTAPRARAPWVGVCARGHEVYRHRRPTRPSSCDRCGRRFDVAHLLAWRLNGRPVLLTPAQLAELAALPRSGPARAPVAWLSPGTTVVLGGSGRYAGLSGQVITRGRTRYHVRTALGTVTAPFALVRAAARPGEPAPR</sequence>
<dbReference type="AlphaFoldDB" id="A0A8A4Z8T8"/>
<evidence type="ECO:0000313" key="3">
    <source>
        <dbReference type="Proteomes" id="UP000663937"/>
    </source>
</evidence>
<gene>
    <name evidence="2" type="ORF">J4E96_10700</name>
</gene>
<keyword evidence="3" id="KW-1185">Reference proteome</keyword>
<protein>
    <submittedName>
        <fullName evidence="2">SprT-like domain-containing protein</fullName>
    </submittedName>
</protein>
<organism evidence="2 3">
    <name type="scientific">Pengzhenrongella sicca</name>
    <dbReference type="NCBI Taxonomy" id="2819238"/>
    <lineage>
        <taxon>Bacteria</taxon>
        <taxon>Bacillati</taxon>
        <taxon>Actinomycetota</taxon>
        <taxon>Actinomycetes</taxon>
        <taxon>Micrococcales</taxon>
        <taxon>Pengzhenrongella</taxon>
    </lineage>
</organism>